<comment type="caution">
    <text evidence="2">The sequence shown here is derived from an EMBL/GenBank/DDBJ whole genome shotgun (WGS) entry which is preliminary data.</text>
</comment>
<sequence length="62" mass="6797">MEEIHKNLLHERDALKEDPGDYDTLIGHQNGGPRISALRLLPNHPSLHGGGGSDLTTYPLLD</sequence>
<reference evidence="2" key="1">
    <citation type="submission" date="2019-09" db="EMBL/GenBank/DDBJ databases">
        <title>Draft genome information of white flower Hibiscus syriacus.</title>
        <authorList>
            <person name="Kim Y.-M."/>
        </authorList>
    </citation>
    <scope>NUCLEOTIDE SEQUENCE [LARGE SCALE GENOMIC DNA]</scope>
    <source>
        <strain evidence="2">YM2019G1</strain>
    </source>
</reference>
<protein>
    <submittedName>
        <fullName evidence="2">Floral homeotic protein DEFICIENS</fullName>
    </submittedName>
</protein>
<dbReference type="Proteomes" id="UP000436088">
    <property type="component" value="Unassembled WGS sequence"/>
</dbReference>
<keyword evidence="3" id="KW-1185">Reference proteome</keyword>
<evidence type="ECO:0000313" key="2">
    <source>
        <dbReference type="EMBL" id="KAE8707936.1"/>
    </source>
</evidence>
<dbReference type="EMBL" id="VEPZ02000953">
    <property type="protein sequence ID" value="KAE8707936.1"/>
    <property type="molecule type" value="Genomic_DNA"/>
</dbReference>
<evidence type="ECO:0000256" key="1">
    <source>
        <dbReference type="SAM" id="MobiDB-lite"/>
    </source>
</evidence>
<evidence type="ECO:0000313" key="3">
    <source>
        <dbReference type="Proteomes" id="UP000436088"/>
    </source>
</evidence>
<gene>
    <name evidence="2" type="ORF">F3Y22_tig00110367pilonHSYRG00006</name>
</gene>
<proteinExistence type="predicted"/>
<feature type="region of interest" description="Disordered" evidence="1">
    <location>
        <begin position="43"/>
        <end position="62"/>
    </location>
</feature>
<dbReference type="AlphaFoldDB" id="A0A6A3AUE7"/>
<name>A0A6A3AUE7_HIBSY</name>
<organism evidence="2 3">
    <name type="scientific">Hibiscus syriacus</name>
    <name type="common">Rose of Sharon</name>
    <dbReference type="NCBI Taxonomy" id="106335"/>
    <lineage>
        <taxon>Eukaryota</taxon>
        <taxon>Viridiplantae</taxon>
        <taxon>Streptophyta</taxon>
        <taxon>Embryophyta</taxon>
        <taxon>Tracheophyta</taxon>
        <taxon>Spermatophyta</taxon>
        <taxon>Magnoliopsida</taxon>
        <taxon>eudicotyledons</taxon>
        <taxon>Gunneridae</taxon>
        <taxon>Pentapetalae</taxon>
        <taxon>rosids</taxon>
        <taxon>malvids</taxon>
        <taxon>Malvales</taxon>
        <taxon>Malvaceae</taxon>
        <taxon>Malvoideae</taxon>
        <taxon>Hibiscus</taxon>
    </lineage>
</organism>
<accession>A0A6A3AUE7</accession>